<proteinExistence type="inferred from homology"/>
<keyword evidence="9" id="KW-1185">Reference proteome</keyword>
<evidence type="ECO:0000256" key="7">
    <source>
        <dbReference type="SAM" id="Phobius"/>
    </source>
</evidence>
<keyword evidence="5 7" id="KW-1133">Transmembrane helix</keyword>
<keyword evidence="4 7" id="KW-0812">Transmembrane</keyword>
<dbReference type="GO" id="GO:0016020">
    <property type="term" value="C:membrane"/>
    <property type="evidence" value="ECO:0007669"/>
    <property type="project" value="UniProtKB-SubCell"/>
</dbReference>
<feature type="transmembrane region" description="Helical" evidence="7">
    <location>
        <begin position="211"/>
        <end position="232"/>
    </location>
</feature>
<dbReference type="GO" id="GO:0009941">
    <property type="term" value="C:chloroplast envelope"/>
    <property type="evidence" value="ECO:0007669"/>
    <property type="project" value="UniProtKB-SubCell"/>
</dbReference>
<organism evidence="8 9">
    <name type="scientific">Hibiscus trionum</name>
    <name type="common">Flower of an hour</name>
    <dbReference type="NCBI Taxonomy" id="183268"/>
    <lineage>
        <taxon>Eukaryota</taxon>
        <taxon>Viridiplantae</taxon>
        <taxon>Streptophyta</taxon>
        <taxon>Embryophyta</taxon>
        <taxon>Tracheophyta</taxon>
        <taxon>Spermatophyta</taxon>
        <taxon>Magnoliopsida</taxon>
        <taxon>eudicotyledons</taxon>
        <taxon>Gunneridae</taxon>
        <taxon>Pentapetalae</taxon>
        <taxon>rosids</taxon>
        <taxon>malvids</taxon>
        <taxon>Malvales</taxon>
        <taxon>Malvaceae</taxon>
        <taxon>Malvoideae</taxon>
        <taxon>Hibiscus</taxon>
    </lineage>
</organism>
<dbReference type="Pfam" id="PF01758">
    <property type="entry name" value="SBF"/>
    <property type="match status" value="1"/>
</dbReference>
<dbReference type="Gene3D" id="1.20.1530.20">
    <property type="match status" value="1"/>
</dbReference>
<dbReference type="OrthoDB" id="203097at2759"/>
<dbReference type="InterPro" id="IPR004710">
    <property type="entry name" value="Bilac:Na_transpt"/>
</dbReference>
<accession>A0A9W7J7E4</accession>
<evidence type="ECO:0000313" key="9">
    <source>
        <dbReference type="Proteomes" id="UP001165190"/>
    </source>
</evidence>
<evidence type="ECO:0000313" key="8">
    <source>
        <dbReference type="EMBL" id="GMJ10056.1"/>
    </source>
</evidence>
<comment type="caution">
    <text evidence="8">The sequence shown here is derived from an EMBL/GenBank/DDBJ whole genome shotgun (WGS) entry which is preliminary data.</text>
</comment>
<sequence length="246" mass="27062">MPSSLSCPHATTNLRFQRQTKTLSPSYTNRFISFPQPSRLSSFNLTLRSQPQTLPSRTITLLTSNSFRFHRGISSDSYSTNTKKSFREWVGEVISTAFPLWFSLGCLLGCFKKSSFSWITPKWSIFGFTLTMLGIGMTLTLDDLRGALALPKGLISGFVLQYSVMPLSGIFVSKLLNLPSPYATGLILVGCCLGATTSNIFTYLARGNVALSVLMTAASTLSAVIRTPFLTAKLAGYMLQWMQLDC</sequence>
<protein>
    <submittedName>
        <fullName evidence="8">Uncharacterized protein</fullName>
    </submittedName>
</protein>
<dbReference type="Proteomes" id="UP001165190">
    <property type="component" value="Unassembled WGS sequence"/>
</dbReference>
<evidence type="ECO:0000256" key="1">
    <source>
        <dbReference type="ARBA" id="ARBA00004119"/>
    </source>
</evidence>
<name>A0A9W7J7E4_HIBTR</name>
<dbReference type="PANTHER" id="PTHR10361">
    <property type="entry name" value="SODIUM-BILE ACID COTRANSPORTER"/>
    <property type="match status" value="1"/>
</dbReference>
<evidence type="ECO:0000256" key="5">
    <source>
        <dbReference type="ARBA" id="ARBA00022989"/>
    </source>
</evidence>
<evidence type="ECO:0000256" key="2">
    <source>
        <dbReference type="ARBA" id="ARBA00004141"/>
    </source>
</evidence>
<comment type="subcellular location">
    <subcellularLocation>
        <location evidence="2">Membrane</location>
        <topology evidence="2">Multi-pass membrane protein</topology>
    </subcellularLocation>
    <subcellularLocation>
        <location evidence="1">Plastid</location>
        <location evidence="1">Chloroplast envelope</location>
    </subcellularLocation>
</comment>
<feature type="transmembrane region" description="Helical" evidence="7">
    <location>
        <begin position="123"/>
        <end position="141"/>
    </location>
</feature>
<comment type="similarity">
    <text evidence="3">Belongs to the bile acid:sodium symporter (BASS) (TC 2.A.28) family.</text>
</comment>
<dbReference type="InterPro" id="IPR002657">
    <property type="entry name" value="BilAc:Na_symport/Acr3"/>
</dbReference>
<dbReference type="PANTHER" id="PTHR10361:SF28">
    <property type="entry name" value="P3 PROTEIN-RELATED"/>
    <property type="match status" value="1"/>
</dbReference>
<evidence type="ECO:0000256" key="4">
    <source>
        <dbReference type="ARBA" id="ARBA00022692"/>
    </source>
</evidence>
<dbReference type="EMBL" id="BSYR01000056">
    <property type="protein sequence ID" value="GMJ10056.1"/>
    <property type="molecule type" value="Genomic_DNA"/>
</dbReference>
<feature type="transmembrane region" description="Helical" evidence="7">
    <location>
        <begin position="89"/>
        <end position="111"/>
    </location>
</feature>
<dbReference type="InterPro" id="IPR038770">
    <property type="entry name" value="Na+/solute_symporter_sf"/>
</dbReference>
<evidence type="ECO:0000256" key="6">
    <source>
        <dbReference type="ARBA" id="ARBA00023136"/>
    </source>
</evidence>
<feature type="transmembrane region" description="Helical" evidence="7">
    <location>
        <begin position="185"/>
        <end position="205"/>
    </location>
</feature>
<dbReference type="AlphaFoldDB" id="A0A9W7J7E4"/>
<evidence type="ECO:0000256" key="3">
    <source>
        <dbReference type="ARBA" id="ARBA00006528"/>
    </source>
</evidence>
<reference evidence="8" key="1">
    <citation type="submission" date="2023-05" db="EMBL/GenBank/DDBJ databases">
        <title>Genome and transcriptome analyses reveal genes involved in the formation of fine ridges on petal epidermal cells in Hibiscus trionum.</title>
        <authorList>
            <person name="Koshimizu S."/>
            <person name="Masuda S."/>
            <person name="Ishii T."/>
            <person name="Shirasu K."/>
            <person name="Hoshino A."/>
            <person name="Arita M."/>
        </authorList>
    </citation>
    <scope>NUCLEOTIDE SEQUENCE</scope>
    <source>
        <strain evidence="8">Hamamatsu line</strain>
    </source>
</reference>
<gene>
    <name evidence="8" type="ORF">HRI_004674800</name>
</gene>
<keyword evidence="6 7" id="KW-0472">Membrane</keyword>